<gene>
    <name evidence="1" type="ORF">DFR37_105125</name>
</gene>
<proteinExistence type="predicted"/>
<evidence type="ECO:0000313" key="1">
    <source>
        <dbReference type="EMBL" id="RBP39332.1"/>
    </source>
</evidence>
<dbReference type="AlphaFoldDB" id="A0A366HCP4"/>
<sequence length="72" mass="7830">MTTTNAPTDLEIYSKAMISGNFQACVAIEQRHDLYGYPPEVVSVGLKAIAEGQDMDLAITNYLHGAPDDNQD</sequence>
<name>A0A366HCP4_9BURK</name>
<comment type="caution">
    <text evidence="1">The sequence shown here is derived from an EMBL/GenBank/DDBJ whole genome shotgun (WGS) entry which is preliminary data.</text>
</comment>
<dbReference type="Proteomes" id="UP000253628">
    <property type="component" value="Unassembled WGS sequence"/>
</dbReference>
<reference evidence="1 2" key="1">
    <citation type="submission" date="2018-06" db="EMBL/GenBank/DDBJ databases">
        <title>Genomic Encyclopedia of Type Strains, Phase IV (KMG-IV): sequencing the most valuable type-strain genomes for metagenomic binning, comparative biology and taxonomic classification.</title>
        <authorList>
            <person name="Goeker M."/>
        </authorList>
    </citation>
    <scope>NUCLEOTIDE SEQUENCE [LARGE SCALE GENOMIC DNA]</scope>
    <source>
        <strain evidence="1 2">DSM 25520</strain>
    </source>
</reference>
<protein>
    <submittedName>
        <fullName evidence="1">Uncharacterized protein</fullName>
    </submittedName>
</protein>
<keyword evidence="2" id="KW-1185">Reference proteome</keyword>
<dbReference type="EMBL" id="QNRQ01000005">
    <property type="protein sequence ID" value="RBP39332.1"/>
    <property type="molecule type" value="Genomic_DNA"/>
</dbReference>
<dbReference type="OrthoDB" id="8689691at2"/>
<dbReference type="RefSeq" id="WP_147251617.1">
    <property type="nucleotide sequence ID" value="NZ_JACCEU010000003.1"/>
</dbReference>
<accession>A0A366HCP4</accession>
<evidence type="ECO:0000313" key="2">
    <source>
        <dbReference type="Proteomes" id="UP000253628"/>
    </source>
</evidence>
<organism evidence="1 2">
    <name type="scientific">Eoetvoesiella caeni</name>
    <dbReference type="NCBI Taxonomy" id="645616"/>
    <lineage>
        <taxon>Bacteria</taxon>
        <taxon>Pseudomonadati</taxon>
        <taxon>Pseudomonadota</taxon>
        <taxon>Betaproteobacteria</taxon>
        <taxon>Burkholderiales</taxon>
        <taxon>Alcaligenaceae</taxon>
        <taxon>Eoetvoesiella</taxon>
    </lineage>
</organism>